<accession>A0A3N6NT30</accession>
<dbReference type="SUPFAM" id="SSF48452">
    <property type="entry name" value="TPR-like"/>
    <property type="match status" value="1"/>
</dbReference>
<evidence type="ECO:0000256" key="1">
    <source>
        <dbReference type="PROSITE-ProRule" id="PRU00339"/>
    </source>
</evidence>
<evidence type="ECO:0000313" key="3">
    <source>
        <dbReference type="Proteomes" id="UP000269154"/>
    </source>
</evidence>
<evidence type="ECO:0000313" key="2">
    <source>
        <dbReference type="EMBL" id="RQH20534.1"/>
    </source>
</evidence>
<dbReference type="SMART" id="SM00028">
    <property type="entry name" value="TPR"/>
    <property type="match status" value="1"/>
</dbReference>
<keyword evidence="3" id="KW-1185">Reference proteome</keyword>
<keyword evidence="1" id="KW-0802">TPR repeat</keyword>
<reference evidence="2 3" key="1">
    <citation type="journal article" date="2018" name="ACS Chem. Biol.">
        <title>Ketoreductase domain dysfunction expands chemodiversity: malyngamide biosynthesis in the cyanobacterium Okeania hirsuta.</title>
        <authorList>
            <person name="Moss N.A."/>
            <person name="Leao T."/>
            <person name="Rankin M."/>
            <person name="McCullough T.M."/>
            <person name="Qu P."/>
            <person name="Korobeynikov A."/>
            <person name="Smith J.L."/>
            <person name="Gerwick L."/>
            <person name="Gerwick W.H."/>
        </authorList>
    </citation>
    <scope>NUCLEOTIDE SEQUENCE [LARGE SCALE GENOMIC DNA]</scope>
    <source>
        <strain evidence="2 3">PAB10Feb10-1</strain>
    </source>
</reference>
<sequence length="104" mass="11975">MPNPTSIHYGRYGKTIHTPDSTRAEAFKHYIDKGYFGPKPDSAVILTDLLYEFCRNTDNKIGMVDALSLVGYLYFRIGKYPEALDSYKKGLRLSEEVKFKKRNC</sequence>
<dbReference type="Proteomes" id="UP000269154">
    <property type="component" value="Unassembled WGS sequence"/>
</dbReference>
<comment type="caution">
    <text evidence="2">The sequence shown here is derived from an EMBL/GenBank/DDBJ whole genome shotgun (WGS) entry which is preliminary data.</text>
</comment>
<dbReference type="Gene3D" id="1.25.40.10">
    <property type="entry name" value="Tetratricopeptide repeat domain"/>
    <property type="match status" value="1"/>
</dbReference>
<dbReference type="InterPro" id="IPR019734">
    <property type="entry name" value="TPR_rpt"/>
</dbReference>
<name>A0A3N6NT30_9CYAN</name>
<dbReference type="EMBL" id="RCBY01000413">
    <property type="protein sequence ID" value="RQH20534.1"/>
    <property type="molecule type" value="Genomic_DNA"/>
</dbReference>
<feature type="repeat" description="TPR" evidence="1">
    <location>
        <begin position="64"/>
        <end position="97"/>
    </location>
</feature>
<protein>
    <submittedName>
        <fullName evidence="2">Uncharacterized protein</fullName>
    </submittedName>
</protein>
<gene>
    <name evidence="2" type="ORF">D5R40_31980</name>
</gene>
<dbReference type="AlphaFoldDB" id="A0A3N6NT30"/>
<organism evidence="2 3">
    <name type="scientific">Okeania hirsuta</name>
    <dbReference type="NCBI Taxonomy" id="1458930"/>
    <lineage>
        <taxon>Bacteria</taxon>
        <taxon>Bacillati</taxon>
        <taxon>Cyanobacteriota</taxon>
        <taxon>Cyanophyceae</taxon>
        <taxon>Oscillatoriophycideae</taxon>
        <taxon>Oscillatoriales</taxon>
        <taxon>Microcoleaceae</taxon>
        <taxon>Okeania</taxon>
    </lineage>
</organism>
<dbReference type="InterPro" id="IPR011990">
    <property type="entry name" value="TPR-like_helical_dom_sf"/>
</dbReference>
<dbReference type="PROSITE" id="PS50005">
    <property type="entry name" value="TPR"/>
    <property type="match status" value="1"/>
</dbReference>
<dbReference type="PROSITE" id="PS50293">
    <property type="entry name" value="TPR_REGION"/>
    <property type="match status" value="1"/>
</dbReference>
<proteinExistence type="predicted"/>